<evidence type="ECO:0000313" key="2">
    <source>
        <dbReference type="Proteomes" id="UP000827092"/>
    </source>
</evidence>
<name>A0AAV6VJU1_9ARAC</name>
<gene>
    <name evidence="1" type="ORF">JTE90_007902</name>
</gene>
<organism evidence="1 2">
    <name type="scientific">Oedothorax gibbosus</name>
    <dbReference type="NCBI Taxonomy" id="931172"/>
    <lineage>
        <taxon>Eukaryota</taxon>
        <taxon>Metazoa</taxon>
        <taxon>Ecdysozoa</taxon>
        <taxon>Arthropoda</taxon>
        <taxon>Chelicerata</taxon>
        <taxon>Arachnida</taxon>
        <taxon>Araneae</taxon>
        <taxon>Araneomorphae</taxon>
        <taxon>Entelegynae</taxon>
        <taxon>Araneoidea</taxon>
        <taxon>Linyphiidae</taxon>
        <taxon>Erigoninae</taxon>
        <taxon>Oedothorax</taxon>
    </lineage>
</organism>
<evidence type="ECO:0000313" key="1">
    <source>
        <dbReference type="EMBL" id="KAG8196172.1"/>
    </source>
</evidence>
<keyword evidence="2" id="KW-1185">Reference proteome</keyword>
<accession>A0AAV6VJU1</accession>
<proteinExistence type="predicted"/>
<sequence length="72" mass="8444">MDQSRRARLRTRNRLQSFFNSAFPRSSTATLLQLGIHKNLMKEKLVNFTDHQLQSMTILNLETVWLLVKIGE</sequence>
<dbReference type="Proteomes" id="UP000827092">
    <property type="component" value="Unassembled WGS sequence"/>
</dbReference>
<reference evidence="1 2" key="1">
    <citation type="journal article" date="2022" name="Nat. Ecol. Evol.">
        <title>A masculinizing supergene underlies an exaggerated male reproductive morph in a spider.</title>
        <authorList>
            <person name="Hendrickx F."/>
            <person name="De Corte Z."/>
            <person name="Sonet G."/>
            <person name="Van Belleghem S.M."/>
            <person name="Kostlbacher S."/>
            <person name="Vangestel C."/>
        </authorList>
    </citation>
    <scope>NUCLEOTIDE SEQUENCE [LARGE SCALE GENOMIC DNA]</scope>
    <source>
        <strain evidence="1">W744_W776</strain>
    </source>
</reference>
<dbReference type="EMBL" id="JAFNEN010000074">
    <property type="protein sequence ID" value="KAG8196172.1"/>
    <property type="molecule type" value="Genomic_DNA"/>
</dbReference>
<dbReference type="AlphaFoldDB" id="A0AAV6VJU1"/>
<protein>
    <submittedName>
        <fullName evidence="1">Uncharacterized protein</fullName>
    </submittedName>
</protein>
<comment type="caution">
    <text evidence="1">The sequence shown here is derived from an EMBL/GenBank/DDBJ whole genome shotgun (WGS) entry which is preliminary data.</text>
</comment>